<evidence type="ECO:0000313" key="1">
    <source>
        <dbReference type="EMBL" id="GMH49209.1"/>
    </source>
</evidence>
<dbReference type="EMBL" id="BRXZ01000625">
    <property type="protein sequence ID" value="GMH49209.1"/>
    <property type="molecule type" value="Genomic_DNA"/>
</dbReference>
<gene>
    <name evidence="1" type="ORF">TrRE_jg12596</name>
</gene>
<dbReference type="AlphaFoldDB" id="A0A9W6ZET0"/>
<keyword evidence="2" id="KW-1185">Reference proteome</keyword>
<dbReference type="PANTHER" id="PTHR37066">
    <property type="entry name" value="HELICASE-ASSOCIATED"/>
    <property type="match status" value="1"/>
</dbReference>
<dbReference type="PANTHER" id="PTHR37066:SF1">
    <property type="entry name" value="LNS2_PITP DOMAIN-CONTAINING PROTEIN"/>
    <property type="match status" value="1"/>
</dbReference>
<accession>A0A9W6ZET0</accession>
<name>A0A9W6ZET0_9STRA</name>
<reference evidence="1" key="1">
    <citation type="submission" date="2022-07" db="EMBL/GenBank/DDBJ databases">
        <title>Genome analysis of Parmales, a sister group of diatoms, reveals the evolutionary specialization of diatoms from phago-mixotrophs to photoautotrophs.</title>
        <authorList>
            <person name="Ban H."/>
            <person name="Sato S."/>
            <person name="Yoshikawa S."/>
            <person name="Kazumasa Y."/>
            <person name="Nakamura Y."/>
            <person name="Ichinomiya M."/>
            <person name="Saitoh K."/>
            <person name="Sato N."/>
            <person name="Blanc-Mathieu R."/>
            <person name="Endo H."/>
            <person name="Kuwata A."/>
            <person name="Ogata H."/>
        </authorList>
    </citation>
    <scope>NUCLEOTIDE SEQUENCE</scope>
</reference>
<comment type="caution">
    <text evidence="1">The sequence shown here is derived from an EMBL/GenBank/DDBJ whole genome shotgun (WGS) entry which is preliminary data.</text>
</comment>
<sequence length="264" mass="30485">MPYFQYFRHYAYDNCYVVHSSYDDNNDRRNDKSFEFEELFKQLDLDSRSPTNRPSPPPLDEPYSGINNLLTYSDALSALTMYHGVCGNLIIPRSHPLSKVVYNFGWWKSHVLRHPPRVRELNALGFVWGRLQSPWNLIVESLLCYKSVHGHLDVPTGYVVNSRYKPCKDYPVATWGIELGVICNNIRSRNFYIGGEEGRERVGQLASMGFVFDKSESLFSKTLWAAREYKLRMGGNSRALKVPQKFKVPEDGKDGWPKELGGFR</sequence>
<dbReference type="Proteomes" id="UP001165082">
    <property type="component" value="Unassembled WGS sequence"/>
</dbReference>
<organism evidence="1 2">
    <name type="scientific">Triparma retinervis</name>
    <dbReference type="NCBI Taxonomy" id="2557542"/>
    <lineage>
        <taxon>Eukaryota</taxon>
        <taxon>Sar</taxon>
        <taxon>Stramenopiles</taxon>
        <taxon>Ochrophyta</taxon>
        <taxon>Bolidophyceae</taxon>
        <taxon>Parmales</taxon>
        <taxon>Triparmaceae</taxon>
        <taxon>Triparma</taxon>
    </lineage>
</organism>
<protein>
    <submittedName>
        <fullName evidence="1">Uncharacterized protein</fullName>
    </submittedName>
</protein>
<evidence type="ECO:0000313" key="2">
    <source>
        <dbReference type="Proteomes" id="UP001165082"/>
    </source>
</evidence>
<dbReference type="OrthoDB" id="70932at2759"/>
<proteinExistence type="predicted"/>